<evidence type="ECO:0000256" key="1">
    <source>
        <dbReference type="ARBA" id="ARBA00022670"/>
    </source>
</evidence>
<evidence type="ECO:0000256" key="4">
    <source>
        <dbReference type="ARBA" id="ARBA00022833"/>
    </source>
</evidence>
<dbReference type="EMBL" id="JACEIQ010000006">
    <property type="protein sequence ID" value="MBA4494336.1"/>
    <property type="molecule type" value="Genomic_DNA"/>
</dbReference>
<comment type="caution">
    <text evidence="7">The sequence shown here is derived from an EMBL/GenBank/DDBJ whole genome shotgun (WGS) entry which is preliminary data.</text>
</comment>
<evidence type="ECO:0000259" key="6">
    <source>
        <dbReference type="PROSITE" id="PS50249"/>
    </source>
</evidence>
<sequence>MVNHCLREFPYEACGLLSGKNCKSYTVWMMENIRRTPVSFEMDTEQIQHVFQLIKNKGEDLIGIYHSHPTAPPFPSANDIDHAPDPELAYIIVSLAKRIPEIGCFRIQNRQVIPLVFKLFQDH</sequence>
<reference evidence="7 8" key="1">
    <citation type="submission" date="2020-07" db="EMBL/GenBank/DDBJ databases">
        <authorList>
            <person name="Feng H."/>
        </authorList>
    </citation>
    <scope>NUCLEOTIDE SEQUENCE [LARGE SCALE GENOMIC DNA]</scope>
    <source>
        <strain evidence="8">s-10</strain>
    </source>
</reference>
<name>A0A7W1WR39_9BACL</name>
<gene>
    <name evidence="7" type="ORF">H1191_08460</name>
</gene>
<keyword evidence="4" id="KW-0862">Zinc</keyword>
<dbReference type="InterPro" id="IPR037518">
    <property type="entry name" value="MPN"/>
</dbReference>
<evidence type="ECO:0000313" key="8">
    <source>
        <dbReference type="Proteomes" id="UP000535491"/>
    </source>
</evidence>
<evidence type="ECO:0000313" key="7">
    <source>
        <dbReference type="EMBL" id="MBA4494336.1"/>
    </source>
</evidence>
<keyword evidence="2" id="KW-0479">Metal-binding</keyword>
<keyword evidence="8" id="KW-1185">Reference proteome</keyword>
<dbReference type="PROSITE" id="PS50249">
    <property type="entry name" value="MPN"/>
    <property type="match status" value="1"/>
</dbReference>
<organism evidence="7 8">
    <name type="scientific">Paenactinomyces guangxiensis</name>
    <dbReference type="NCBI Taxonomy" id="1490290"/>
    <lineage>
        <taxon>Bacteria</taxon>
        <taxon>Bacillati</taxon>
        <taxon>Bacillota</taxon>
        <taxon>Bacilli</taxon>
        <taxon>Bacillales</taxon>
        <taxon>Thermoactinomycetaceae</taxon>
        <taxon>Paenactinomyces</taxon>
    </lineage>
</organism>
<dbReference type="SUPFAM" id="SSF102712">
    <property type="entry name" value="JAB1/MPN domain"/>
    <property type="match status" value="1"/>
</dbReference>
<dbReference type="GO" id="GO:0006508">
    <property type="term" value="P:proteolysis"/>
    <property type="evidence" value="ECO:0007669"/>
    <property type="project" value="UniProtKB-KW"/>
</dbReference>
<keyword evidence="1" id="KW-0645">Protease</keyword>
<dbReference type="PANTHER" id="PTHR34858">
    <property type="entry name" value="CYSO-CYSTEINE PEPTIDASE"/>
    <property type="match status" value="1"/>
</dbReference>
<dbReference type="GO" id="GO:0008235">
    <property type="term" value="F:metalloexopeptidase activity"/>
    <property type="evidence" value="ECO:0007669"/>
    <property type="project" value="TreeGrafter"/>
</dbReference>
<dbReference type="Proteomes" id="UP000535491">
    <property type="component" value="Unassembled WGS sequence"/>
</dbReference>
<dbReference type="PANTHER" id="PTHR34858:SF1">
    <property type="entry name" value="CYSO-CYSTEINE PEPTIDASE"/>
    <property type="match status" value="1"/>
</dbReference>
<accession>A0A7W1WR39</accession>
<protein>
    <submittedName>
        <fullName evidence="7">M67 family metallopeptidase</fullName>
    </submittedName>
</protein>
<dbReference type="Pfam" id="PF14464">
    <property type="entry name" value="Prok-JAB"/>
    <property type="match status" value="1"/>
</dbReference>
<dbReference type="AlphaFoldDB" id="A0A7W1WR39"/>
<dbReference type="CDD" id="cd08070">
    <property type="entry name" value="MPN_like"/>
    <property type="match status" value="1"/>
</dbReference>
<dbReference type="InterPro" id="IPR028090">
    <property type="entry name" value="JAB_dom_prok"/>
</dbReference>
<proteinExistence type="predicted"/>
<evidence type="ECO:0000256" key="2">
    <source>
        <dbReference type="ARBA" id="ARBA00022723"/>
    </source>
</evidence>
<dbReference type="Gene3D" id="3.40.140.10">
    <property type="entry name" value="Cytidine Deaminase, domain 2"/>
    <property type="match status" value="1"/>
</dbReference>
<feature type="domain" description="MPN" evidence="6">
    <location>
        <begin position="1"/>
        <end position="121"/>
    </location>
</feature>
<keyword evidence="5" id="KW-0482">Metalloprotease</keyword>
<evidence type="ECO:0000256" key="3">
    <source>
        <dbReference type="ARBA" id="ARBA00022801"/>
    </source>
</evidence>
<dbReference type="InterPro" id="IPR051929">
    <property type="entry name" value="VirAsm_ModProt"/>
</dbReference>
<evidence type="ECO:0000256" key="5">
    <source>
        <dbReference type="ARBA" id="ARBA00023049"/>
    </source>
</evidence>
<dbReference type="GO" id="GO:0008270">
    <property type="term" value="F:zinc ion binding"/>
    <property type="evidence" value="ECO:0007669"/>
    <property type="project" value="TreeGrafter"/>
</dbReference>
<keyword evidence="3" id="KW-0378">Hydrolase</keyword>